<feature type="domain" description="RNA polymerase sigma factor 70 region 4 type 2" evidence="7">
    <location>
        <begin position="103"/>
        <end position="148"/>
    </location>
</feature>
<dbReference type="GO" id="GO:0016987">
    <property type="term" value="F:sigma factor activity"/>
    <property type="evidence" value="ECO:0007669"/>
    <property type="project" value="UniProtKB-KW"/>
</dbReference>
<evidence type="ECO:0000256" key="3">
    <source>
        <dbReference type="ARBA" id="ARBA00023015"/>
    </source>
</evidence>
<name>A0A1H0PZ02_9PSEU</name>
<dbReference type="InterPro" id="IPR036388">
    <property type="entry name" value="WH-like_DNA-bd_sf"/>
</dbReference>
<dbReference type="PANTHER" id="PTHR30173">
    <property type="entry name" value="SIGMA 19 FACTOR"/>
    <property type="match status" value="1"/>
</dbReference>
<evidence type="ECO:0000313" key="9">
    <source>
        <dbReference type="Proteomes" id="UP000199691"/>
    </source>
</evidence>
<gene>
    <name evidence="8" type="ORF">SAMN05421507_105242</name>
</gene>
<dbReference type="Pfam" id="PF04542">
    <property type="entry name" value="Sigma70_r2"/>
    <property type="match status" value="1"/>
</dbReference>
<dbReference type="Pfam" id="PF08281">
    <property type="entry name" value="Sigma70_r4_2"/>
    <property type="match status" value="1"/>
</dbReference>
<evidence type="ECO:0000313" key="8">
    <source>
        <dbReference type="EMBL" id="SDP10050.1"/>
    </source>
</evidence>
<protein>
    <submittedName>
        <fullName evidence="8">RNA polymerase sigma-70 factor, ECF subfamily</fullName>
    </submittedName>
</protein>
<dbReference type="RefSeq" id="WP_090097998.1">
    <property type="nucleotide sequence ID" value="NZ_FNIX01000005.1"/>
</dbReference>
<dbReference type="OrthoDB" id="3211555at2"/>
<dbReference type="InterPro" id="IPR052704">
    <property type="entry name" value="ECF_Sigma-70_Domain"/>
</dbReference>
<dbReference type="Gene3D" id="1.10.1740.10">
    <property type="match status" value="1"/>
</dbReference>
<dbReference type="Gene3D" id="3.10.450.50">
    <property type="match status" value="1"/>
</dbReference>
<dbReference type="SUPFAM" id="SSF54427">
    <property type="entry name" value="NTF2-like"/>
    <property type="match status" value="1"/>
</dbReference>
<organism evidence="8 9">
    <name type="scientific">Lentzea jiangxiensis</name>
    <dbReference type="NCBI Taxonomy" id="641025"/>
    <lineage>
        <taxon>Bacteria</taxon>
        <taxon>Bacillati</taxon>
        <taxon>Actinomycetota</taxon>
        <taxon>Actinomycetes</taxon>
        <taxon>Pseudonocardiales</taxon>
        <taxon>Pseudonocardiaceae</taxon>
        <taxon>Lentzea</taxon>
    </lineage>
</organism>
<dbReference type="InterPro" id="IPR007627">
    <property type="entry name" value="RNA_pol_sigma70_r2"/>
</dbReference>
<evidence type="ECO:0000256" key="2">
    <source>
        <dbReference type="ARBA" id="ARBA00011344"/>
    </source>
</evidence>
<dbReference type="InterPro" id="IPR013324">
    <property type="entry name" value="RNA_pol_sigma_r3/r4-like"/>
</dbReference>
<keyword evidence="4" id="KW-0731">Sigma factor</keyword>
<sequence length="269" mass="29560">MIAQFQQERTRLRAIAHRMLGSFAEADDAVQEAWLRVERADTSEIENPAAWLTTVVGRVCLNMLRDRREHAFEMPDPVIETGEEPEHRAVTQDQVGLAMLIVLDSLKPDERLAFVLHDMFAVPFDDIAPLIGKTPAATRQLASRARKRVQGRPQPNVGLPQQREVVEAFLKASQEGDLEGLVSVLHPDVVLRAGALEVIGGRNVAGRASTFRKYAVSATAEFAVIGDEIGFISRVGGVPFSVMAFTVRDGRIAAIHVIQDKEQLAALVP</sequence>
<dbReference type="Gene3D" id="1.10.10.10">
    <property type="entry name" value="Winged helix-like DNA-binding domain superfamily/Winged helix DNA-binding domain"/>
    <property type="match status" value="1"/>
</dbReference>
<dbReference type="InterPro" id="IPR013325">
    <property type="entry name" value="RNA_pol_sigma_r2"/>
</dbReference>
<accession>A0A1H0PZ02</accession>
<comment type="subunit">
    <text evidence="2">Interacts transiently with the RNA polymerase catalytic core formed by RpoA, RpoB, RpoC and RpoZ (2 alpha, 1 beta, 1 beta' and 1 omega subunit) to form the RNA polymerase holoenzyme that can initiate transcription.</text>
</comment>
<evidence type="ECO:0000259" key="6">
    <source>
        <dbReference type="Pfam" id="PF04542"/>
    </source>
</evidence>
<evidence type="ECO:0000256" key="4">
    <source>
        <dbReference type="ARBA" id="ARBA00023082"/>
    </source>
</evidence>
<dbReference type="SUPFAM" id="SSF88659">
    <property type="entry name" value="Sigma3 and sigma4 domains of RNA polymerase sigma factors"/>
    <property type="match status" value="1"/>
</dbReference>
<evidence type="ECO:0000256" key="1">
    <source>
        <dbReference type="ARBA" id="ARBA00010641"/>
    </source>
</evidence>
<dbReference type="EMBL" id="FNIX01000005">
    <property type="protein sequence ID" value="SDP10050.1"/>
    <property type="molecule type" value="Genomic_DNA"/>
</dbReference>
<dbReference type="Proteomes" id="UP000199691">
    <property type="component" value="Unassembled WGS sequence"/>
</dbReference>
<dbReference type="PANTHER" id="PTHR30173:SF43">
    <property type="entry name" value="ECF RNA POLYMERASE SIGMA FACTOR SIGI-RELATED"/>
    <property type="match status" value="1"/>
</dbReference>
<proteinExistence type="inferred from homology"/>
<dbReference type="InterPro" id="IPR014284">
    <property type="entry name" value="RNA_pol_sigma-70_dom"/>
</dbReference>
<reference evidence="9" key="1">
    <citation type="submission" date="2016-10" db="EMBL/GenBank/DDBJ databases">
        <authorList>
            <person name="Varghese N."/>
            <person name="Submissions S."/>
        </authorList>
    </citation>
    <scope>NUCLEOTIDE SEQUENCE [LARGE SCALE GENOMIC DNA]</scope>
    <source>
        <strain evidence="9">CGMCC 4.6609</strain>
    </source>
</reference>
<dbReference type="STRING" id="641025.SAMN05421507_105242"/>
<comment type="similarity">
    <text evidence="1">Belongs to the sigma-70 factor family. ECF subfamily.</text>
</comment>
<dbReference type="NCBIfam" id="TIGR02937">
    <property type="entry name" value="sigma70-ECF"/>
    <property type="match status" value="1"/>
</dbReference>
<keyword evidence="3" id="KW-0805">Transcription regulation</keyword>
<evidence type="ECO:0000256" key="5">
    <source>
        <dbReference type="ARBA" id="ARBA00023163"/>
    </source>
</evidence>
<feature type="domain" description="RNA polymerase sigma-70 region 2" evidence="6">
    <location>
        <begin position="5"/>
        <end position="68"/>
    </location>
</feature>
<keyword evidence="5" id="KW-0804">Transcription</keyword>
<dbReference type="GO" id="GO:0003677">
    <property type="term" value="F:DNA binding"/>
    <property type="evidence" value="ECO:0007669"/>
    <property type="project" value="InterPro"/>
</dbReference>
<dbReference type="InterPro" id="IPR032710">
    <property type="entry name" value="NTF2-like_dom_sf"/>
</dbReference>
<dbReference type="AlphaFoldDB" id="A0A1H0PZ02"/>
<keyword evidence="9" id="KW-1185">Reference proteome</keyword>
<dbReference type="InterPro" id="IPR013249">
    <property type="entry name" value="RNA_pol_sigma70_r4_t2"/>
</dbReference>
<evidence type="ECO:0000259" key="7">
    <source>
        <dbReference type="Pfam" id="PF08281"/>
    </source>
</evidence>
<dbReference type="GO" id="GO:0006352">
    <property type="term" value="P:DNA-templated transcription initiation"/>
    <property type="evidence" value="ECO:0007669"/>
    <property type="project" value="InterPro"/>
</dbReference>
<dbReference type="SUPFAM" id="SSF88946">
    <property type="entry name" value="Sigma2 domain of RNA polymerase sigma factors"/>
    <property type="match status" value="1"/>
</dbReference>